<sequence>MVMVTIHQILWINIVNSRNASRGQQLQRCCNY</sequence>
<organism evidence="1">
    <name type="scientific">Rhizophora mucronata</name>
    <name type="common">Asiatic mangrove</name>
    <dbReference type="NCBI Taxonomy" id="61149"/>
    <lineage>
        <taxon>Eukaryota</taxon>
        <taxon>Viridiplantae</taxon>
        <taxon>Streptophyta</taxon>
        <taxon>Embryophyta</taxon>
        <taxon>Tracheophyta</taxon>
        <taxon>Spermatophyta</taxon>
        <taxon>Magnoliopsida</taxon>
        <taxon>eudicotyledons</taxon>
        <taxon>Gunneridae</taxon>
        <taxon>Pentapetalae</taxon>
        <taxon>rosids</taxon>
        <taxon>fabids</taxon>
        <taxon>Malpighiales</taxon>
        <taxon>Rhizophoraceae</taxon>
        <taxon>Rhizophora</taxon>
    </lineage>
</organism>
<dbReference type="EMBL" id="GGEC01078538">
    <property type="protein sequence ID" value="MBX59022.1"/>
    <property type="molecule type" value="Transcribed_RNA"/>
</dbReference>
<protein>
    <submittedName>
        <fullName evidence="1">Uncharacterized protein</fullName>
    </submittedName>
</protein>
<dbReference type="AlphaFoldDB" id="A0A2P2PW90"/>
<proteinExistence type="predicted"/>
<evidence type="ECO:0000313" key="1">
    <source>
        <dbReference type="EMBL" id="MBX59022.1"/>
    </source>
</evidence>
<accession>A0A2P2PW90</accession>
<reference evidence="1" key="1">
    <citation type="submission" date="2018-02" db="EMBL/GenBank/DDBJ databases">
        <title>Rhizophora mucronata_Transcriptome.</title>
        <authorList>
            <person name="Meera S.P."/>
            <person name="Sreeshan A."/>
            <person name="Augustine A."/>
        </authorList>
    </citation>
    <scope>NUCLEOTIDE SEQUENCE</scope>
    <source>
        <tissue evidence="1">Leaf</tissue>
    </source>
</reference>
<name>A0A2P2PW90_RHIMU</name>